<evidence type="ECO:0000313" key="1">
    <source>
        <dbReference type="EMBL" id="MBC5622606.1"/>
    </source>
</evidence>
<reference evidence="1 2" key="1">
    <citation type="submission" date="2020-08" db="EMBL/GenBank/DDBJ databases">
        <title>Genome public.</title>
        <authorList>
            <person name="Liu C."/>
            <person name="Sun Q."/>
        </authorList>
    </citation>
    <scope>NUCLEOTIDE SEQUENCE [LARGE SCALE GENOMIC DNA]</scope>
    <source>
        <strain evidence="1 2">NSJ-56</strain>
    </source>
</reference>
<organism evidence="1 2">
    <name type="scientific">Butyricimonas hominis</name>
    <dbReference type="NCBI Taxonomy" id="2763032"/>
    <lineage>
        <taxon>Bacteria</taxon>
        <taxon>Pseudomonadati</taxon>
        <taxon>Bacteroidota</taxon>
        <taxon>Bacteroidia</taxon>
        <taxon>Bacteroidales</taxon>
        <taxon>Odoribacteraceae</taxon>
        <taxon>Butyricimonas</taxon>
    </lineage>
</organism>
<dbReference type="EMBL" id="JACOOH010000007">
    <property type="protein sequence ID" value="MBC5622606.1"/>
    <property type="molecule type" value="Genomic_DNA"/>
</dbReference>
<dbReference type="RefSeq" id="WP_118774440.1">
    <property type="nucleotide sequence ID" value="NZ_JACOOH010000007.1"/>
</dbReference>
<accession>A0ABR7D3S6</accession>
<comment type="caution">
    <text evidence="1">The sequence shown here is derived from an EMBL/GenBank/DDBJ whole genome shotgun (WGS) entry which is preliminary data.</text>
</comment>
<dbReference type="Proteomes" id="UP000646484">
    <property type="component" value="Unassembled WGS sequence"/>
</dbReference>
<gene>
    <name evidence="1" type="ORF">H8S64_16040</name>
</gene>
<evidence type="ECO:0000313" key="2">
    <source>
        <dbReference type="Proteomes" id="UP000646484"/>
    </source>
</evidence>
<sequence length="76" mass="8653">MEEKDKKERTVIHVEVNEKHYYFGSLAAIYEVFDSKTLGIGYGALRNVGLSPQKPYQNKHCIIRKGVLLTISKKNG</sequence>
<proteinExistence type="predicted"/>
<protein>
    <submittedName>
        <fullName evidence="1">Uncharacterized protein</fullName>
    </submittedName>
</protein>
<keyword evidence="2" id="KW-1185">Reference proteome</keyword>
<name>A0ABR7D3S6_9BACT</name>